<feature type="domain" description="Peptidase S26" evidence="1">
    <location>
        <begin position="24"/>
        <end position="176"/>
    </location>
</feature>
<proteinExistence type="predicted"/>
<gene>
    <name evidence="2" type="ORF">SAMN05421720_12812</name>
</gene>
<dbReference type="STRING" id="69960.SAMN05421720_12812"/>
<organism evidence="2 3">
    <name type="scientific">Rhodospira trueperi</name>
    <dbReference type="NCBI Taxonomy" id="69960"/>
    <lineage>
        <taxon>Bacteria</taxon>
        <taxon>Pseudomonadati</taxon>
        <taxon>Pseudomonadota</taxon>
        <taxon>Alphaproteobacteria</taxon>
        <taxon>Rhodospirillales</taxon>
        <taxon>Rhodospirillaceae</taxon>
        <taxon>Rhodospira</taxon>
    </lineage>
</organism>
<evidence type="ECO:0000313" key="3">
    <source>
        <dbReference type="Proteomes" id="UP000199412"/>
    </source>
</evidence>
<reference evidence="2 3" key="1">
    <citation type="submission" date="2016-10" db="EMBL/GenBank/DDBJ databases">
        <authorList>
            <person name="de Groot N.N."/>
        </authorList>
    </citation>
    <scope>NUCLEOTIDE SEQUENCE [LARGE SCALE GENOMIC DNA]</scope>
    <source>
        <strain evidence="2 3">ATCC 700224</strain>
    </source>
</reference>
<name>A0A1G7I0Z6_9PROT</name>
<keyword evidence="3" id="KW-1185">Reference proteome</keyword>
<dbReference type="RefSeq" id="WP_092788110.1">
    <property type="nucleotide sequence ID" value="NZ_FNAP01000028.1"/>
</dbReference>
<protein>
    <submittedName>
        <fullName evidence="2">Conjugative transfer signal peptidase TraF</fullName>
    </submittedName>
</protein>
<dbReference type="EMBL" id="FNAP01000028">
    <property type="protein sequence ID" value="SDF06411.1"/>
    <property type="molecule type" value="Genomic_DNA"/>
</dbReference>
<accession>A0A1G7I0Z6</accession>
<dbReference type="Proteomes" id="UP000199412">
    <property type="component" value="Unassembled WGS sequence"/>
</dbReference>
<dbReference type="SUPFAM" id="SSF51306">
    <property type="entry name" value="LexA/Signal peptidase"/>
    <property type="match status" value="1"/>
</dbReference>
<dbReference type="Gene3D" id="2.10.109.10">
    <property type="entry name" value="Umud Fragment, subunit A"/>
    <property type="match status" value="1"/>
</dbReference>
<dbReference type="GO" id="GO:0004252">
    <property type="term" value="F:serine-type endopeptidase activity"/>
    <property type="evidence" value="ECO:0007669"/>
    <property type="project" value="InterPro"/>
</dbReference>
<dbReference type="Pfam" id="PF10502">
    <property type="entry name" value="Peptidase_S26"/>
    <property type="match status" value="1"/>
</dbReference>
<dbReference type="GO" id="GO:0006465">
    <property type="term" value="P:signal peptide processing"/>
    <property type="evidence" value="ECO:0007669"/>
    <property type="project" value="InterPro"/>
</dbReference>
<dbReference type="OrthoDB" id="5360818at2"/>
<evidence type="ECO:0000259" key="1">
    <source>
        <dbReference type="Pfam" id="PF10502"/>
    </source>
</evidence>
<dbReference type="InterPro" id="IPR036286">
    <property type="entry name" value="LexA/Signal_pep-like_sf"/>
</dbReference>
<dbReference type="AlphaFoldDB" id="A0A1G7I0Z6"/>
<sequence length="178" mass="19121">MTARAILRRRRRRQRPAVLALAGLGVAILSLTPTERAVPWLVWNASASAPVGLYRVVARPAERGPLVLVNPPADVDALAAERGYLPAGLPLIKRVAAVAGDHVCAVGSAVVLHTETVIRRLEADAAGRPLPHWSGCRRLTDGEIFLLMADAPDSFDSRYFGPVPLASVMGRLVPLWTD</sequence>
<dbReference type="InterPro" id="IPR019533">
    <property type="entry name" value="Peptidase_S26"/>
</dbReference>
<evidence type="ECO:0000313" key="2">
    <source>
        <dbReference type="EMBL" id="SDF06411.1"/>
    </source>
</evidence>